<evidence type="ECO:0000256" key="2">
    <source>
        <dbReference type="SAM" id="Phobius"/>
    </source>
</evidence>
<protein>
    <submittedName>
        <fullName evidence="3">Uncharacterized protein</fullName>
    </submittedName>
</protein>
<proteinExistence type="predicted"/>
<feature type="compositionally biased region" description="Basic and acidic residues" evidence="1">
    <location>
        <begin position="29"/>
        <end position="47"/>
    </location>
</feature>
<reference evidence="3 4" key="1">
    <citation type="submission" date="2016-11" db="EMBL/GenBank/DDBJ databases">
        <authorList>
            <person name="Jaros S."/>
            <person name="Januszkiewicz K."/>
            <person name="Wedrychowicz H."/>
        </authorList>
    </citation>
    <scope>NUCLEOTIDE SEQUENCE [LARGE SCALE GENOMIC DNA]</scope>
    <source>
        <strain evidence="3 4">DSM 18119</strain>
    </source>
</reference>
<dbReference type="STRING" id="1121884.SAMN02745131_00899"/>
<keyword evidence="2" id="KW-0812">Transmembrane</keyword>
<dbReference type="RefSeq" id="WP_072834042.1">
    <property type="nucleotide sequence ID" value="NZ_FQUU01000003.1"/>
</dbReference>
<keyword evidence="2" id="KW-1133">Transmembrane helix</keyword>
<name>A0A1M4VLX7_9BACT</name>
<evidence type="ECO:0000256" key="1">
    <source>
        <dbReference type="SAM" id="MobiDB-lite"/>
    </source>
</evidence>
<dbReference type="Proteomes" id="UP000184048">
    <property type="component" value="Unassembled WGS sequence"/>
</dbReference>
<dbReference type="EMBL" id="FQUU01000003">
    <property type="protein sequence ID" value="SHE69867.1"/>
    <property type="molecule type" value="Genomic_DNA"/>
</dbReference>
<keyword evidence="4" id="KW-1185">Reference proteome</keyword>
<organism evidence="3 4">
    <name type="scientific">Flavisolibacter ginsengisoli DSM 18119</name>
    <dbReference type="NCBI Taxonomy" id="1121884"/>
    <lineage>
        <taxon>Bacteria</taxon>
        <taxon>Pseudomonadati</taxon>
        <taxon>Bacteroidota</taxon>
        <taxon>Chitinophagia</taxon>
        <taxon>Chitinophagales</taxon>
        <taxon>Chitinophagaceae</taxon>
        <taxon>Flavisolibacter</taxon>
    </lineage>
</organism>
<evidence type="ECO:0000313" key="3">
    <source>
        <dbReference type="EMBL" id="SHE69867.1"/>
    </source>
</evidence>
<gene>
    <name evidence="3" type="ORF">SAMN02745131_00899</name>
</gene>
<keyword evidence="2" id="KW-0472">Membrane</keyword>
<feature type="transmembrane region" description="Helical" evidence="2">
    <location>
        <begin position="6"/>
        <end position="24"/>
    </location>
</feature>
<feature type="region of interest" description="Disordered" evidence="1">
    <location>
        <begin position="29"/>
        <end position="64"/>
    </location>
</feature>
<dbReference type="AlphaFoldDB" id="A0A1M4VLX7"/>
<sequence>MKYKNAILVALAGAFAAVVAVLVVRKKQEMEGERPPRKAPQLKDVKNPGDQSEFLTSPGDSEIG</sequence>
<feature type="compositionally biased region" description="Polar residues" evidence="1">
    <location>
        <begin position="49"/>
        <end position="64"/>
    </location>
</feature>
<evidence type="ECO:0000313" key="4">
    <source>
        <dbReference type="Proteomes" id="UP000184048"/>
    </source>
</evidence>
<accession>A0A1M4VLX7</accession>
<dbReference type="OrthoDB" id="1551472at2"/>